<dbReference type="NCBIfam" id="TIGR00229">
    <property type="entry name" value="sensory_box"/>
    <property type="match status" value="1"/>
</dbReference>
<evidence type="ECO:0000256" key="2">
    <source>
        <dbReference type="ARBA" id="ARBA00004236"/>
    </source>
</evidence>
<dbReference type="GO" id="GO:0000155">
    <property type="term" value="F:phosphorelay sensor kinase activity"/>
    <property type="evidence" value="ECO:0007669"/>
    <property type="project" value="InterPro"/>
</dbReference>
<keyword evidence="4" id="KW-0597">Phosphoprotein</keyword>
<dbReference type="EC" id="2.7.13.3" evidence="3"/>
<dbReference type="Pfam" id="PF00512">
    <property type="entry name" value="HisKA"/>
    <property type="match status" value="1"/>
</dbReference>
<proteinExistence type="predicted"/>
<protein>
    <recommendedName>
        <fullName evidence="3">histidine kinase</fullName>
        <ecNumber evidence="3">2.7.13.3</ecNumber>
    </recommendedName>
</protein>
<dbReference type="EMBL" id="BSTJ01000007">
    <property type="protein sequence ID" value="GLY77531.1"/>
    <property type="molecule type" value="Genomic_DNA"/>
</dbReference>
<dbReference type="InterPro" id="IPR013767">
    <property type="entry name" value="PAS_fold"/>
</dbReference>
<keyword evidence="5" id="KW-0808">Transferase</keyword>
<accession>A0A9W6RK02</accession>
<comment type="subcellular location">
    <subcellularLocation>
        <location evidence="2">Cell membrane</location>
    </subcellularLocation>
</comment>
<dbReference type="SUPFAM" id="SSF55785">
    <property type="entry name" value="PYP-like sensor domain (PAS domain)"/>
    <property type="match status" value="1"/>
</dbReference>
<evidence type="ECO:0000256" key="3">
    <source>
        <dbReference type="ARBA" id="ARBA00012438"/>
    </source>
</evidence>
<feature type="domain" description="PAS" evidence="9">
    <location>
        <begin position="20"/>
        <end position="96"/>
    </location>
</feature>
<dbReference type="PANTHER" id="PTHR43711">
    <property type="entry name" value="TWO-COMPONENT HISTIDINE KINASE"/>
    <property type="match status" value="1"/>
</dbReference>
<dbReference type="InterPro" id="IPR036890">
    <property type="entry name" value="HATPase_C_sf"/>
</dbReference>
<evidence type="ECO:0000256" key="1">
    <source>
        <dbReference type="ARBA" id="ARBA00000085"/>
    </source>
</evidence>
<comment type="catalytic activity">
    <reaction evidence="1">
        <text>ATP + protein L-histidine = ADP + protein N-phospho-L-histidine.</text>
        <dbReference type="EC" id="2.7.13.3"/>
    </reaction>
</comment>
<dbReference type="AlphaFoldDB" id="A0A9W6RK02"/>
<dbReference type="CDD" id="cd00082">
    <property type="entry name" value="HisKA"/>
    <property type="match status" value="1"/>
</dbReference>
<evidence type="ECO:0000313" key="10">
    <source>
        <dbReference type="EMBL" id="GLY77531.1"/>
    </source>
</evidence>
<dbReference type="InterPro" id="IPR035965">
    <property type="entry name" value="PAS-like_dom_sf"/>
</dbReference>
<dbReference type="Proteomes" id="UP001165135">
    <property type="component" value="Unassembled WGS sequence"/>
</dbReference>
<dbReference type="SMART" id="SM00091">
    <property type="entry name" value="PAS"/>
    <property type="match status" value="1"/>
</dbReference>
<sequence>MSIPVSGHRARAGPDAGQAIISASADGIVLVGGDGRIRFCNPAAEELFGRPAEDLLGGPFGFPIVAGGATEVELMLPDGGERIVEMRVTSTILDGERLHVAALRDVTRRHHLEQELGRALERQHATAGVVAHELRNPLAAIRTLTDVLRDPTATLTPERRADVVDRIAERTVFLQAMVAKLLTVARIDEGTVRAPPERVPLLELVLERLAEFGEQAGDVVVTCDAGLTALVNRGEMSEMFVNCLENAFAYGRPPITVSATGSDGRIELWICDCGPGVPEDFVPHLFDRFARNPCGERRTEGSGLGLWIVRCLARANGGEVHYEPGDHGGACFRISLRRAPEP</sequence>
<dbReference type="Pfam" id="PF02518">
    <property type="entry name" value="HATPase_c"/>
    <property type="match status" value="1"/>
</dbReference>
<comment type="caution">
    <text evidence="10">The sequence shown here is derived from an EMBL/GenBank/DDBJ whole genome shotgun (WGS) entry which is preliminary data.</text>
</comment>
<gene>
    <name evidence="10" type="ORF">Airi01_057980</name>
</gene>
<dbReference type="SUPFAM" id="SSF55874">
    <property type="entry name" value="ATPase domain of HSP90 chaperone/DNA topoisomerase II/histidine kinase"/>
    <property type="match status" value="1"/>
</dbReference>
<evidence type="ECO:0000256" key="4">
    <source>
        <dbReference type="ARBA" id="ARBA00022553"/>
    </source>
</evidence>
<keyword evidence="6" id="KW-0418">Kinase</keyword>
<feature type="domain" description="Histidine kinase" evidence="8">
    <location>
        <begin position="129"/>
        <end position="340"/>
    </location>
</feature>
<evidence type="ECO:0000256" key="5">
    <source>
        <dbReference type="ARBA" id="ARBA00022679"/>
    </source>
</evidence>
<dbReference type="CDD" id="cd00130">
    <property type="entry name" value="PAS"/>
    <property type="match status" value="1"/>
</dbReference>
<dbReference type="PROSITE" id="PS50112">
    <property type="entry name" value="PAS"/>
    <property type="match status" value="1"/>
</dbReference>
<dbReference type="SMART" id="SM00388">
    <property type="entry name" value="HisKA"/>
    <property type="match status" value="1"/>
</dbReference>
<dbReference type="InterPro" id="IPR004358">
    <property type="entry name" value="Sig_transdc_His_kin-like_C"/>
</dbReference>
<evidence type="ECO:0000259" key="9">
    <source>
        <dbReference type="PROSITE" id="PS50112"/>
    </source>
</evidence>
<evidence type="ECO:0000256" key="6">
    <source>
        <dbReference type="ARBA" id="ARBA00022777"/>
    </source>
</evidence>
<dbReference type="Pfam" id="PF00989">
    <property type="entry name" value="PAS"/>
    <property type="match status" value="1"/>
</dbReference>
<reference evidence="10" key="1">
    <citation type="submission" date="2023-03" db="EMBL/GenBank/DDBJ databases">
        <title>Actinoallomurus iriomotensis NBRC 103681.</title>
        <authorList>
            <person name="Ichikawa N."/>
            <person name="Sato H."/>
            <person name="Tonouchi N."/>
        </authorList>
    </citation>
    <scope>NUCLEOTIDE SEQUENCE</scope>
    <source>
        <strain evidence="10">NBRC 103681</strain>
    </source>
</reference>
<dbReference type="RefSeq" id="WP_285627172.1">
    <property type="nucleotide sequence ID" value="NZ_BSTJ01000007.1"/>
</dbReference>
<keyword evidence="7" id="KW-0902">Two-component regulatory system</keyword>
<dbReference type="GO" id="GO:0005886">
    <property type="term" value="C:plasma membrane"/>
    <property type="evidence" value="ECO:0007669"/>
    <property type="project" value="UniProtKB-SubCell"/>
</dbReference>
<dbReference type="Gene3D" id="3.30.450.20">
    <property type="entry name" value="PAS domain"/>
    <property type="match status" value="1"/>
</dbReference>
<dbReference type="InterPro" id="IPR036097">
    <property type="entry name" value="HisK_dim/P_sf"/>
</dbReference>
<evidence type="ECO:0000256" key="7">
    <source>
        <dbReference type="ARBA" id="ARBA00023012"/>
    </source>
</evidence>
<evidence type="ECO:0000259" key="8">
    <source>
        <dbReference type="PROSITE" id="PS50109"/>
    </source>
</evidence>
<dbReference type="InterPro" id="IPR005467">
    <property type="entry name" value="His_kinase_dom"/>
</dbReference>
<dbReference type="PROSITE" id="PS50109">
    <property type="entry name" value="HIS_KIN"/>
    <property type="match status" value="1"/>
</dbReference>
<dbReference type="SMART" id="SM00387">
    <property type="entry name" value="HATPase_c"/>
    <property type="match status" value="1"/>
</dbReference>
<organism evidence="10 11">
    <name type="scientific">Actinoallomurus iriomotensis</name>
    <dbReference type="NCBI Taxonomy" id="478107"/>
    <lineage>
        <taxon>Bacteria</taxon>
        <taxon>Bacillati</taxon>
        <taxon>Actinomycetota</taxon>
        <taxon>Actinomycetes</taxon>
        <taxon>Streptosporangiales</taxon>
        <taxon>Thermomonosporaceae</taxon>
        <taxon>Actinoallomurus</taxon>
    </lineage>
</organism>
<dbReference type="PRINTS" id="PR00344">
    <property type="entry name" value="BCTRLSENSOR"/>
</dbReference>
<dbReference type="SUPFAM" id="SSF47384">
    <property type="entry name" value="Homodimeric domain of signal transducing histidine kinase"/>
    <property type="match status" value="1"/>
</dbReference>
<dbReference type="InterPro" id="IPR050736">
    <property type="entry name" value="Sensor_HK_Regulatory"/>
</dbReference>
<dbReference type="InterPro" id="IPR000014">
    <property type="entry name" value="PAS"/>
</dbReference>
<dbReference type="Gene3D" id="1.10.287.130">
    <property type="match status" value="1"/>
</dbReference>
<dbReference type="Gene3D" id="3.30.565.10">
    <property type="entry name" value="Histidine kinase-like ATPase, C-terminal domain"/>
    <property type="match status" value="1"/>
</dbReference>
<dbReference type="GO" id="GO:0006355">
    <property type="term" value="P:regulation of DNA-templated transcription"/>
    <property type="evidence" value="ECO:0007669"/>
    <property type="project" value="InterPro"/>
</dbReference>
<evidence type="ECO:0000313" key="11">
    <source>
        <dbReference type="Proteomes" id="UP001165135"/>
    </source>
</evidence>
<dbReference type="PANTHER" id="PTHR43711:SF1">
    <property type="entry name" value="HISTIDINE KINASE 1"/>
    <property type="match status" value="1"/>
</dbReference>
<name>A0A9W6RK02_9ACTN</name>
<dbReference type="InterPro" id="IPR003594">
    <property type="entry name" value="HATPase_dom"/>
</dbReference>
<dbReference type="InterPro" id="IPR003661">
    <property type="entry name" value="HisK_dim/P_dom"/>
</dbReference>